<dbReference type="EMBL" id="SMKY01000061">
    <property type="protein sequence ID" value="TDD82797.1"/>
    <property type="molecule type" value="Genomic_DNA"/>
</dbReference>
<gene>
    <name evidence="2" type="ORF">E1293_15995</name>
</gene>
<dbReference type="Proteomes" id="UP000295578">
    <property type="component" value="Unassembled WGS sequence"/>
</dbReference>
<name>A0A4V2YVU7_9ACTN</name>
<accession>A0A4V2YVU7</accession>
<organism evidence="2 3">
    <name type="scientific">Actinomadura darangshiensis</name>
    <dbReference type="NCBI Taxonomy" id="705336"/>
    <lineage>
        <taxon>Bacteria</taxon>
        <taxon>Bacillati</taxon>
        <taxon>Actinomycetota</taxon>
        <taxon>Actinomycetes</taxon>
        <taxon>Streptosporangiales</taxon>
        <taxon>Thermomonosporaceae</taxon>
        <taxon>Actinomadura</taxon>
    </lineage>
</organism>
<sequence>MPGRRTIAVIGGGVSGLTAAHVLQRTCDVTLYEADERLGGHAHTHDVAEGAGLLAVDSGFIVHNDRTYPLLRRLFRELDVPTRDTEMSMSVACGGCGLEYAGALGPSGLFATPRSLVRGRYLRMLREIPRFHRAARALLGDPGDQRTLDEFLRGRFSSYFRAHFMTPLVAAVWSCAPETAGRYPARYLFTFLENHGMLSVNGSHHWKTVVGGSRTYVERVAKALTAVHTSAPVRAVRRMADGVEVRDESGQARLFDGAVIATHPDQALAMRADPGVAEKQLLGAFTYSRNPTVLHTDDRVLPKANTARAAWNYSMESCEARPGHVRVHYDMNRLQGLPGDRPHVVTLNGDVADEHVLARMVYEHPVYTPESVAAQGRLHELNDGVLAYAGAYHGWGFHEDGCRSGVEAAASLGGVW</sequence>
<dbReference type="RefSeq" id="WP_132198191.1">
    <property type="nucleotide sequence ID" value="NZ_SMKY01000061.1"/>
</dbReference>
<proteinExistence type="predicted"/>
<dbReference type="Pfam" id="PF01593">
    <property type="entry name" value="Amino_oxidase"/>
    <property type="match status" value="1"/>
</dbReference>
<dbReference type="PANTHER" id="PTHR42923">
    <property type="entry name" value="PROTOPORPHYRINOGEN OXIDASE"/>
    <property type="match status" value="1"/>
</dbReference>
<dbReference type="PANTHER" id="PTHR42923:SF17">
    <property type="entry name" value="AMINE OXIDASE DOMAIN-CONTAINING PROTEIN"/>
    <property type="match status" value="1"/>
</dbReference>
<dbReference type="InterPro" id="IPR036188">
    <property type="entry name" value="FAD/NAD-bd_sf"/>
</dbReference>
<dbReference type="Gene3D" id="3.90.660.10">
    <property type="match status" value="1"/>
</dbReference>
<dbReference type="Gene3D" id="3.50.50.60">
    <property type="entry name" value="FAD/NAD(P)-binding domain"/>
    <property type="match status" value="1"/>
</dbReference>
<dbReference type="InterPro" id="IPR050464">
    <property type="entry name" value="Zeta_carotene_desat/Oxidored"/>
</dbReference>
<feature type="domain" description="Amine oxidase" evidence="1">
    <location>
        <begin position="14"/>
        <end position="276"/>
    </location>
</feature>
<dbReference type="Gene3D" id="1.10.405.10">
    <property type="entry name" value="Guanine Nucleotide Dissociation Inhibitor, domain 1"/>
    <property type="match status" value="1"/>
</dbReference>
<reference evidence="2 3" key="1">
    <citation type="submission" date="2019-03" db="EMBL/GenBank/DDBJ databases">
        <title>Draft genome sequences of novel Actinobacteria.</title>
        <authorList>
            <person name="Sahin N."/>
            <person name="Ay H."/>
            <person name="Saygin H."/>
        </authorList>
    </citation>
    <scope>NUCLEOTIDE SEQUENCE [LARGE SCALE GENOMIC DNA]</scope>
    <source>
        <strain evidence="2 3">DSM 45941</strain>
    </source>
</reference>
<dbReference type="SUPFAM" id="SSF51905">
    <property type="entry name" value="FAD/NAD(P)-binding domain"/>
    <property type="match status" value="1"/>
</dbReference>
<evidence type="ECO:0000313" key="3">
    <source>
        <dbReference type="Proteomes" id="UP000295578"/>
    </source>
</evidence>
<keyword evidence="3" id="KW-1185">Reference proteome</keyword>
<dbReference type="InterPro" id="IPR002937">
    <property type="entry name" value="Amino_oxidase"/>
</dbReference>
<dbReference type="AlphaFoldDB" id="A0A4V2YVU7"/>
<protein>
    <submittedName>
        <fullName evidence="2">FAD-dependent oxidoreductase</fullName>
    </submittedName>
</protein>
<comment type="caution">
    <text evidence="2">The sequence shown here is derived from an EMBL/GenBank/DDBJ whole genome shotgun (WGS) entry which is preliminary data.</text>
</comment>
<dbReference type="OrthoDB" id="20837at2"/>
<evidence type="ECO:0000313" key="2">
    <source>
        <dbReference type="EMBL" id="TDD82797.1"/>
    </source>
</evidence>
<evidence type="ECO:0000259" key="1">
    <source>
        <dbReference type="Pfam" id="PF01593"/>
    </source>
</evidence>
<dbReference type="GO" id="GO:0016491">
    <property type="term" value="F:oxidoreductase activity"/>
    <property type="evidence" value="ECO:0007669"/>
    <property type="project" value="InterPro"/>
</dbReference>